<reference evidence="1" key="1">
    <citation type="submission" date="2025-08" db="UniProtKB">
        <authorList>
            <consortium name="Ensembl"/>
        </authorList>
    </citation>
    <scope>IDENTIFICATION</scope>
</reference>
<dbReference type="Proteomes" id="UP001108240">
    <property type="component" value="Unplaced"/>
</dbReference>
<name>A0A9J8AZM3_CYPCA</name>
<keyword evidence="2" id="KW-1185">Reference proteome</keyword>
<organism evidence="1 2">
    <name type="scientific">Cyprinus carpio carpio</name>
    <dbReference type="NCBI Taxonomy" id="630221"/>
    <lineage>
        <taxon>Eukaryota</taxon>
        <taxon>Metazoa</taxon>
        <taxon>Chordata</taxon>
        <taxon>Craniata</taxon>
        <taxon>Vertebrata</taxon>
        <taxon>Euteleostomi</taxon>
        <taxon>Actinopterygii</taxon>
        <taxon>Neopterygii</taxon>
        <taxon>Teleostei</taxon>
        <taxon>Ostariophysi</taxon>
        <taxon>Cypriniformes</taxon>
        <taxon>Cyprinidae</taxon>
        <taxon>Cyprininae</taxon>
        <taxon>Cyprinus</taxon>
    </lineage>
</organism>
<dbReference type="AlphaFoldDB" id="A0A9J8AZM3"/>
<dbReference type="Ensembl" id="ENSCCRT00000121774.1">
    <property type="protein sequence ID" value="ENSCCRP00000150013.1"/>
    <property type="gene ID" value="ENSCCRG00000063852.1"/>
</dbReference>
<sequence>MSHMHHITDLSGSKATVDLPDFDAPVTGMETSADVNMEEVDEDMIVEDADEYSAQPWMKPHNLLQDKLLRYILDTGRLAEEVIVKEGVICLLREDFWTLGLRREMESDGKDIYTADMYVVTTWKDSVAPLAYFPDDADMKDALVFPLWTKAAGPEHYLLCEYCTSS</sequence>
<reference evidence="1" key="2">
    <citation type="submission" date="2025-09" db="UniProtKB">
        <authorList>
            <consortium name="Ensembl"/>
        </authorList>
    </citation>
    <scope>IDENTIFICATION</scope>
</reference>
<accession>A0A9J8AZM3</accession>
<dbReference type="GeneTree" id="ENSGT01120000271959"/>
<evidence type="ECO:0000313" key="2">
    <source>
        <dbReference type="Proteomes" id="UP001108240"/>
    </source>
</evidence>
<evidence type="ECO:0000313" key="1">
    <source>
        <dbReference type="Ensembl" id="ENSCCRP00000150013.1"/>
    </source>
</evidence>
<protein>
    <submittedName>
        <fullName evidence="1">Uncharacterized protein</fullName>
    </submittedName>
</protein>
<proteinExistence type="predicted"/>